<organism evidence="2 3">
    <name type="scientific">Acidihalobacter prosperus</name>
    <dbReference type="NCBI Taxonomy" id="160660"/>
    <lineage>
        <taxon>Bacteria</taxon>
        <taxon>Pseudomonadati</taxon>
        <taxon>Pseudomonadota</taxon>
        <taxon>Gammaproteobacteria</taxon>
        <taxon>Chromatiales</taxon>
        <taxon>Ectothiorhodospiraceae</taxon>
        <taxon>Acidihalobacter</taxon>
    </lineage>
</organism>
<keyword evidence="1" id="KW-0732">Signal</keyword>
<proteinExistence type="predicted"/>
<protein>
    <submittedName>
        <fullName evidence="2">Uncharacterized protein</fullName>
    </submittedName>
</protein>
<gene>
    <name evidence="2" type="ORF">Thpro_020306</name>
</gene>
<dbReference type="Proteomes" id="UP000029273">
    <property type="component" value="Unassembled WGS sequence"/>
</dbReference>
<dbReference type="AlphaFoldDB" id="A0A1A6C7R5"/>
<evidence type="ECO:0000313" key="2">
    <source>
        <dbReference type="EMBL" id="OBS10590.1"/>
    </source>
</evidence>
<feature type="chain" id="PRO_5008343295" evidence="1">
    <location>
        <begin position="21"/>
        <end position="125"/>
    </location>
</feature>
<reference evidence="2 3" key="1">
    <citation type="journal article" date="2014" name="Genome Announc.">
        <title>Draft Genome Sequence of the Iron-Oxidizing, Acidophilic, and Halotolerant 'Thiobacillus prosperus' Type Strain DSM 5130.</title>
        <authorList>
            <person name="Ossandon F.J."/>
            <person name="Cardenas J.P."/>
            <person name="Corbett M."/>
            <person name="Quatrini R."/>
            <person name="Holmes D.S."/>
            <person name="Watkin E."/>
        </authorList>
    </citation>
    <scope>NUCLEOTIDE SEQUENCE [LARGE SCALE GENOMIC DNA]</scope>
    <source>
        <strain evidence="2 3">DSM 5130</strain>
    </source>
</reference>
<sequence length="125" mass="13606">MNEPIKILLLSLAMVSTAFAGCNPAELGKRVGEGAFVGEPAIKSGQPLGYLCTRTVAVAGERYRFDVVAGSFYESEINYCTTHPVGSVALYEPEPGRFVVYLRYKKLRLRSCYPATRVAPSPAAR</sequence>
<dbReference type="OrthoDB" id="627554at2"/>
<accession>A0A1A6C7R5</accession>
<dbReference type="EMBL" id="JQSG02000001">
    <property type="protein sequence ID" value="OBS10590.1"/>
    <property type="molecule type" value="Genomic_DNA"/>
</dbReference>
<dbReference type="RefSeq" id="WP_038093373.1">
    <property type="nucleotide sequence ID" value="NZ_JQSG02000001.1"/>
</dbReference>
<comment type="caution">
    <text evidence="2">The sequence shown here is derived from an EMBL/GenBank/DDBJ whole genome shotgun (WGS) entry which is preliminary data.</text>
</comment>
<evidence type="ECO:0000313" key="3">
    <source>
        <dbReference type="Proteomes" id="UP000029273"/>
    </source>
</evidence>
<keyword evidence="3" id="KW-1185">Reference proteome</keyword>
<evidence type="ECO:0000256" key="1">
    <source>
        <dbReference type="SAM" id="SignalP"/>
    </source>
</evidence>
<dbReference type="PROSITE" id="PS51257">
    <property type="entry name" value="PROKAR_LIPOPROTEIN"/>
    <property type="match status" value="1"/>
</dbReference>
<feature type="signal peptide" evidence="1">
    <location>
        <begin position="1"/>
        <end position="20"/>
    </location>
</feature>
<name>A0A1A6C7R5_9GAMM</name>